<dbReference type="InterPro" id="IPR043129">
    <property type="entry name" value="ATPase_NBD"/>
</dbReference>
<dbReference type="STRING" id="329884.A0A4U0X7S4"/>
<dbReference type="FunFam" id="3.90.640.10:FF:000054">
    <property type="entry name" value="Actin-like ATPase domain-containing protein"/>
    <property type="match status" value="1"/>
</dbReference>
<feature type="compositionally biased region" description="Basic and acidic residues" evidence="2">
    <location>
        <begin position="489"/>
        <end position="502"/>
    </location>
</feature>
<dbReference type="SMART" id="SM00268">
    <property type="entry name" value="ACTIN"/>
    <property type="match status" value="1"/>
</dbReference>
<gene>
    <name evidence="3" type="ORF">B0A55_07217</name>
</gene>
<dbReference type="Gene3D" id="3.30.420.40">
    <property type="match status" value="4"/>
</dbReference>
<feature type="compositionally biased region" description="Basic and acidic residues" evidence="2">
    <location>
        <begin position="438"/>
        <end position="459"/>
    </location>
</feature>
<feature type="region of interest" description="Disordered" evidence="2">
    <location>
        <begin position="1"/>
        <end position="30"/>
    </location>
</feature>
<feature type="region of interest" description="Disordered" evidence="2">
    <location>
        <begin position="432"/>
        <end position="459"/>
    </location>
</feature>
<evidence type="ECO:0008006" key="5">
    <source>
        <dbReference type="Google" id="ProtNLM"/>
    </source>
</evidence>
<dbReference type="CDD" id="cd10211">
    <property type="entry name" value="ASKHA_NBD_Arp5"/>
    <property type="match status" value="1"/>
</dbReference>
<evidence type="ECO:0000313" key="4">
    <source>
        <dbReference type="Proteomes" id="UP000309340"/>
    </source>
</evidence>
<evidence type="ECO:0000256" key="2">
    <source>
        <dbReference type="SAM" id="MobiDB-lite"/>
    </source>
</evidence>
<comment type="caution">
    <text evidence="3">The sequence shown here is derived from an EMBL/GenBank/DDBJ whole genome shotgun (WGS) entry which is preliminary data.</text>
</comment>
<dbReference type="SUPFAM" id="SSF53067">
    <property type="entry name" value="Actin-like ATPase domain"/>
    <property type="match status" value="2"/>
</dbReference>
<feature type="compositionally biased region" description="Basic and acidic residues" evidence="2">
    <location>
        <begin position="389"/>
        <end position="400"/>
    </location>
</feature>
<organism evidence="3 4">
    <name type="scientific">Friedmanniomyces simplex</name>
    <dbReference type="NCBI Taxonomy" id="329884"/>
    <lineage>
        <taxon>Eukaryota</taxon>
        <taxon>Fungi</taxon>
        <taxon>Dikarya</taxon>
        <taxon>Ascomycota</taxon>
        <taxon>Pezizomycotina</taxon>
        <taxon>Dothideomycetes</taxon>
        <taxon>Dothideomycetidae</taxon>
        <taxon>Mycosphaerellales</taxon>
        <taxon>Teratosphaeriaceae</taxon>
        <taxon>Friedmanniomyces</taxon>
    </lineage>
</organism>
<feature type="region of interest" description="Disordered" evidence="2">
    <location>
        <begin position="484"/>
        <end position="544"/>
    </location>
</feature>
<dbReference type="FunFam" id="3.30.420.40:FF:000139">
    <property type="entry name" value="Chromatin remodeling complex subunit (Arp5)"/>
    <property type="match status" value="1"/>
</dbReference>
<dbReference type="Pfam" id="PF00022">
    <property type="entry name" value="Actin"/>
    <property type="match status" value="2"/>
</dbReference>
<dbReference type="PANTHER" id="PTHR11937">
    <property type="entry name" value="ACTIN"/>
    <property type="match status" value="1"/>
</dbReference>
<dbReference type="Gene3D" id="3.90.640.10">
    <property type="entry name" value="Actin, Chain A, domain 4"/>
    <property type="match status" value="2"/>
</dbReference>
<proteinExistence type="inferred from homology"/>
<feature type="compositionally biased region" description="Acidic residues" evidence="2">
    <location>
        <begin position="534"/>
        <end position="544"/>
    </location>
</feature>
<sequence>MPHFTLPILTDSGRNTPKPPPSTVYHLSDPPYHGQLPTDTATYRHSSPDTAIVIDNGSSSIRAGWQTDALPRLQFPPLMARYTDRKLNRKLTFIGSEIYFDGTARGQARNVYEAGSNVVNNWDVQEGVLDYIFTKLGIDGQKNGVGVGSVDRPVVMTEPLATPSYTRKTMSEILFELYHVPAVAYGVDSLFSYDFNGGRTGLVVSSAHMSTHLIPVVDRRPLIAHATRLDWGRAQCVEYLTRLLKSKYPGLLTSGKVTETQIEDLVRGHCYVTQDYDGEMTKMLDWTGLEDRDHLVQLPYQEKEVVQKTEEELRIAEERKRESGRRLQEQAARMRLEKLIQKEQELEFFKELQVNVQNAPTKKAARELLDEEEFKDEVQLDRRIKEMEKSVRKQRNKDVGDLEEEAAEAPTYPLLDIPDEDLDEEGVRAKRQQRLLKSNHDARARAKAEKEAEKARQAELQRRNDVYRERDLEGWVEERRAARQATMQRIKDRDRFKADLGNRKSQASQMRMKHIANLASDNPLGRKRRRGQNPDDDGFGADDADWAVYRDIQVGRNNDDGDEDEEEEDLGAQLKTIEAQLLKFDPDFTEQSTQEAQRDWTKSLHHAFTRGPYPYDPESARESAQLHLNVERIRVPEVLFQPSIAGVDQAGIVELVEMLLQSRLAGHPAQGEMAKDIFLTGGYCLFSGFEERLARELRAVLPVQAEVKVRRAGDPVLDGWRGAARWARDSMGSRGQAFVSRAEWAEKGGEYLREHNLGNVFT</sequence>
<dbReference type="AlphaFoldDB" id="A0A4U0X7S4"/>
<evidence type="ECO:0000256" key="1">
    <source>
        <dbReference type="RuleBase" id="RU000487"/>
    </source>
</evidence>
<evidence type="ECO:0000313" key="3">
    <source>
        <dbReference type="EMBL" id="TKA72570.1"/>
    </source>
</evidence>
<protein>
    <recommendedName>
        <fullName evidence="5">Actin-like ATPase domain-containing protein</fullName>
    </recommendedName>
</protein>
<dbReference type="OrthoDB" id="7340501at2759"/>
<accession>A0A4U0X7S4</accession>
<comment type="similarity">
    <text evidence="1">Belongs to the actin family.</text>
</comment>
<dbReference type="EMBL" id="NAJQ01000303">
    <property type="protein sequence ID" value="TKA72570.1"/>
    <property type="molecule type" value="Genomic_DNA"/>
</dbReference>
<dbReference type="Proteomes" id="UP000309340">
    <property type="component" value="Unassembled WGS sequence"/>
</dbReference>
<keyword evidence="4" id="KW-1185">Reference proteome</keyword>
<name>A0A4U0X7S4_9PEZI</name>
<feature type="region of interest" description="Disordered" evidence="2">
    <location>
        <begin position="389"/>
        <end position="419"/>
    </location>
</feature>
<dbReference type="InterPro" id="IPR004000">
    <property type="entry name" value="Actin"/>
</dbReference>
<reference evidence="3 4" key="1">
    <citation type="submission" date="2017-03" db="EMBL/GenBank/DDBJ databases">
        <title>Genomes of endolithic fungi from Antarctica.</title>
        <authorList>
            <person name="Coleine C."/>
            <person name="Masonjones S."/>
            <person name="Stajich J.E."/>
        </authorList>
    </citation>
    <scope>NUCLEOTIDE SEQUENCE [LARGE SCALE GENOMIC DNA]</scope>
    <source>
        <strain evidence="3 4">CCFEE 5184</strain>
    </source>
</reference>